<gene>
    <name evidence="2" type="ORF">BCB44BAC_02727</name>
</gene>
<name>A0AAX2CIP6_9BACI</name>
<evidence type="ECO:0000259" key="1">
    <source>
        <dbReference type="Pfam" id="PF25250"/>
    </source>
</evidence>
<dbReference type="InterPro" id="IPR057174">
    <property type="entry name" value="DUF7852"/>
</dbReference>
<protein>
    <recommendedName>
        <fullName evidence="1">DUF7852 domain-containing protein</fullName>
    </recommendedName>
</protein>
<evidence type="ECO:0000313" key="2">
    <source>
        <dbReference type="EMBL" id="SCL96242.1"/>
    </source>
</evidence>
<evidence type="ECO:0000313" key="3">
    <source>
        <dbReference type="Proteomes" id="UP000242164"/>
    </source>
</evidence>
<accession>A0AAX2CIP6</accession>
<dbReference type="Proteomes" id="UP000242164">
    <property type="component" value="Unassembled WGS sequence"/>
</dbReference>
<dbReference type="Pfam" id="PF25250">
    <property type="entry name" value="DUF7852"/>
    <property type="match status" value="1"/>
</dbReference>
<dbReference type="AlphaFoldDB" id="A0AAX2CIP6"/>
<reference evidence="2 3" key="1">
    <citation type="submission" date="2016-08" db="EMBL/GenBank/DDBJ databases">
        <authorList>
            <person name="Loux V."/>
            <person name="Rue O."/>
        </authorList>
    </citation>
    <scope>NUCLEOTIDE SEQUENCE [LARGE SCALE GENOMIC DNA]</scope>
    <source>
        <strain evidence="2 3">AFSSA_08CEB44bac</strain>
    </source>
</reference>
<dbReference type="RefSeq" id="WP_012094835.1">
    <property type="nucleotide sequence ID" value="NZ_CP066192.1"/>
</dbReference>
<dbReference type="EMBL" id="FMIK01000034">
    <property type="protein sequence ID" value="SCL96242.1"/>
    <property type="molecule type" value="Genomic_DNA"/>
</dbReference>
<comment type="caution">
    <text evidence="2">The sequence shown here is derived from an EMBL/GenBank/DDBJ whole genome shotgun (WGS) entry which is preliminary data.</text>
</comment>
<proteinExistence type="predicted"/>
<organism evidence="2 3">
    <name type="scientific">Bacillus cytotoxicus</name>
    <dbReference type="NCBI Taxonomy" id="580165"/>
    <lineage>
        <taxon>Bacteria</taxon>
        <taxon>Bacillati</taxon>
        <taxon>Bacillota</taxon>
        <taxon>Bacilli</taxon>
        <taxon>Bacillales</taxon>
        <taxon>Bacillaceae</taxon>
        <taxon>Bacillus</taxon>
        <taxon>Bacillus cereus group</taxon>
    </lineage>
</organism>
<feature type="domain" description="DUF7852" evidence="1">
    <location>
        <begin position="40"/>
        <end position="258"/>
    </location>
</feature>
<sequence length="268" mass="31546">MMNKPWMNYEEMSNIISKQNAVYKVIQFADKEMYPGCERYSKFVKTPFSIMRDIKDFLMPPIINVVNEEMFVYKNQISNERDSRLVMTIQQYNEQPHCYLKSTKIVEDRSLIEVGNDFTTNNINTGKMQQSSLTSLHQIVPPKENEEKNLSFLATRLPVLLGDYKIELALEEMVIFPGKVEIRGISKNIVVTSSGFIPKEKLRAHKYVNKMKAGKLWIEGYVLQQIDYKMHSKYAQRYQMKQKMFVELRVQLLQKQEVQLEDIKTIFS</sequence>